<dbReference type="EMBL" id="FXTE01000011">
    <property type="protein sequence ID" value="SMO82808.1"/>
    <property type="molecule type" value="Genomic_DNA"/>
</dbReference>
<dbReference type="InterPro" id="IPR002125">
    <property type="entry name" value="CMP_dCMP_dom"/>
</dbReference>
<dbReference type="Gene3D" id="3.40.140.10">
    <property type="entry name" value="Cytidine Deaminase, domain 2"/>
    <property type="match status" value="1"/>
</dbReference>
<dbReference type="GO" id="GO:0003824">
    <property type="term" value="F:catalytic activity"/>
    <property type="evidence" value="ECO:0007669"/>
    <property type="project" value="InterPro"/>
</dbReference>
<proteinExistence type="predicted"/>
<name>A0A521EFZ6_9RHOB</name>
<dbReference type="SUPFAM" id="SSF53927">
    <property type="entry name" value="Cytidine deaminase-like"/>
    <property type="match status" value="1"/>
</dbReference>
<organism evidence="2 3">
    <name type="scientific">Ruegeria faecimaris</name>
    <dbReference type="NCBI Taxonomy" id="686389"/>
    <lineage>
        <taxon>Bacteria</taxon>
        <taxon>Pseudomonadati</taxon>
        <taxon>Pseudomonadota</taxon>
        <taxon>Alphaproteobacteria</taxon>
        <taxon>Rhodobacterales</taxon>
        <taxon>Roseobacteraceae</taxon>
        <taxon>Ruegeria</taxon>
    </lineage>
</organism>
<feature type="domain" description="CMP/dCMP-type deaminase" evidence="1">
    <location>
        <begin position="57"/>
        <end position="169"/>
    </location>
</feature>
<dbReference type="CDD" id="cd01285">
    <property type="entry name" value="nucleoside_deaminase"/>
    <property type="match status" value="1"/>
</dbReference>
<dbReference type="Proteomes" id="UP000319555">
    <property type="component" value="Unassembled WGS sequence"/>
</dbReference>
<accession>A0A521EFZ6</accession>
<sequence>MNKIGKSKQVGYSALVCARRSFLAASGFGALTVGLSGSVLGQTSSGADDAIPQPSDPKDASFMERAFEMRQYAIDHGDQGYGAVVVRDNVIIGQSWSRVILDQDPTAHAEMAAIRDAARRLNHRDLTGSVMYSSSRPCPMCEAAAYWAGVRLMFYGRKITSASSPKLCS</sequence>
<gene>
    <name evidence="2" type="ORF">SAMN06265380_11129</name>
</gene>
<dbReference type="PROSITE" id="PS51747">
    <property type="entry name" value="CYT_DCMP_DEAMINASES_2"/>
    <property type="match status" value="1"/>
</dbReference>
<protein>
    <submittedName>
        <fullName evidence="2">Cytidine and deoxycytidylate deaminase zinc-binding region</fullName>
    </submittedName>
</protein>
<dbReference type="PANTHER" id="PTHR11079">
    <property type="entry name" value="CYTOSINE DEAMINASE FAMILY MEMBER"/>
    <property type="match status" value="1"/>
</dbReference>
<dbReference type="AlphaFoldDB" id="A0A521EFZ6"/>
<dbReference type="RefSeq" id="WP_142638752.1">
    <property type="nucleotide sequence ID" value="NZ_FXTE01000011.1"/>
</dbReference>
<dbReference type="Pfam" id="PF00383">
    <property type="entry name" value="dCMP_cyt_deam_1"/>
    <property type="match status" value="1"/>
</dbReference>
<dbReference type="InterPro" id="IPR016193">
    <property type="entry name" value="Cytidine_deaminase-like"/>
</dbReference>
<keyword evidence="3" id="KW-1185">Reference proteome</keyword>
<dbReference type="OrthoDB" id="7768233at2"/>
<evidence type="ECO:0000313" key="3">
    <source>
        <dbReference type="Proteomes" id="UP000319555"/>
    </source>
</evidence>
<evidence type="ECO:0000313" key="2">
    <source>
        <dbReference type="EMBL" id="SMO82808.1"/>
    </source>
</evidence>
<dbReference type="PANTHER" id="PTHR11079:SF162">
    <property type="entry name" value="RIBOFLAVIN BIOSYNTHESIS PROTEIN PYRD, CHLOROPLASTIC"/>
    <property type="match status" value="1"/>
</dbReference>
<reference evidence="2 3" key="1">
    <citation type="submission" date="2017-05" db="EMBL/GenBank/DDBJ databases">
        <authorList>
            <person name="Varghese N."/>
            <person name="Submissions S."/>
        </authorList>
    </citation>
    <scope>NUCLEOTIDE SEQUENCE [LARGE SCALE GENOMIC DNA]</scope>
    <source>
        <strain evidence="2 3">DSM 28009</strain>
    </source>
</reference>
<evidence type="ECO:0000259" key="1">
    <source>
        <dbReference type="PROSITE" id="PS51747"/>
    </source>
</evidence>